<organism evidence="5 6">
    <name type="scientific">Hymenobacter caeli</name>
    <dbReference type="NCBI Taxonomy" id="2735894"/>
    <lineage>
        <taxon>Bacteria</taxon>
        <taxon>Pseudomonadati</taxon>
        <taxon>Bacteroidota</taxon>
        <taxon>Cytophagia</taxon>
        <taxon>Cytophagales</taxon>
        <taxon>Hymenobacteraceae</taxon>
        <taxon>Hymenobacter</taxon>
    </lineage>
</organism>
<accession>A0ABX2FPK4</accession>
<keyword evidence="2" id="KW-0812">Transmembrane</keyword>
<feature type="compositionally biased region" description="Low complexity" evidence="1">
    <location>
        <begin position="37"/>
        <end position="50"/>
    </location>
</feature>
<proteinExistence type="predicted"/>
<gene>
    <name evidence="5" type="ORF">HNP98_001930</name>
</gene>
<evidence type="ECO:0000256" key="2">
    <source>
        <dbReference type="SAM" id="Phobius"/>
    </source>
</evidence>
<dbReference type="Pfam" id="PF13559">
    <property type="entry name" value="DUF4129"/>
    <property type="match status" value="1"/>
</dbReference>
<dbReference type="RefSeq" id="WP_173809832.1">
    <property type="nucleotide sequence ID" value="NZ_JABSNP010000007.1"/>
</dbReference>
<sequence length="270" mass="29437">MTAPFLLTYAARRAAQAGLALALLAAPAAGRAGALPPGHPAAGAAPAQPAALPPLPPDRTLPLPARRPDAARLRELRGQREFRYVEAAAETGFWDNFWARIWRWLDGLRGTRTGRVAWNWVFYLALAGILGFAVLKLLQVDLARAFGRAPRRAGLPYDLLSEDIHAVDFPARLAEAEAAGNLRLAARLGYLEVLKHLSDGGRLDWQPDKTNRAYLAELPAGALREAFRECTRQFEYVWYGELPLSAALYQQVRRAQRGVAAASTATAVPA</sequence>
<feature type="domain" description="Protein-glutamine gamma-glutamyltransferase-like C-terminal" evidence="4">
    <location>
        <begin position="190"/>
        <end position="256"/>
    </location>
</feature>
<evidence type="ECO:0000313" key="5">
    <source>
        <dbReference type="EMBL" id="NRT19107.1"/>
    </source>
</evidence>
<evidence type="ECO:0000256" key="3">
    <source>
        <dbReference type="SAM" id="SignalP"/>
    </source>
</evidence>
<reference evidence="5 6" key="1">
    <citation type="submission" date="2020-05" db="EMBL/GenBank/DDBJ databases">
        <title>Genomic Encyclopedia of Type Strains, Phase IV (KMG-V): Genome sequencing to study the core and pangenomes of soil and plant-associated prokaryotes.</title>
        <authorList>
            <person name="Whitman W."/>
        </authorList>
    </citation>
    <scope>NUCLEOTIDE SEQUENCE [LARGE SCALE GENOMIC DNA]</scope>
    <source>
        <strain evidence="5 6">9A</strain>
    </source>
</reference>
<name>A0ABX2FPK4_9BACT</name>
<evidence type="ECO:0000259" key="4">
    <source>
        <dbReference type="Pfam" id="PF13559"/>
    </source>
</evidence>
<evidence type="ECO:0000256" key="1">
    <source>
        <dbReference type="SAM" id="MobiDB-lite"/>
    </source>
</evidence>
<feature type="chain" id="PRO_5046207431" description="Protein-glutamine gamma-glutamyltransferase-like C-terminal domain-containing protein" evidence="3">
    <location>
        <begin position="35"/>
        <end position="270"/>
    </location>
</feature>
<protein>
    <recommendedName>
        <fullName evidence="4">Protein-glutamine gamma-glutamyltransferase-like C-terminal domain-containing protein</fullName>
    </recommendedName>
</protein>
<keyword evidence="6" id="KW-1185">Reference proteome</keyword>
<dbReference type="InterPro" id="IPR025403">
    <property type="entry name" value="TgpA-like_C"/>
</dbReference>
<feature type="region of interest" description="Disordered" evidence="1">
    <location>
        <begin position="37"/>
        <end position="64"/>
    </location>
</feature>
<feature type="transmembrane region" description="Helical" evidence="2">
    <location>
        <begin position="120"/>
        <end position="138"/>
    </location>
</feature>
<dbReference type="EMBL" id="JABSNP010000007">
    <property type="protein sequence ID" value="NRT19107.1"/>
    <property type="molecule type" value="Genomic_DNA"/>
</dbReference>
<keyword evidence="3" id="KW-0732">Signal</keyword>
<comment type="caution">
    <text evidence="5">The sequence shown here is derived from an EMBL/GenBank/DDBJ whole genome shotgun (WGS) entry which is preliminary data.</text>
</comment>
<keyword evidence="2" id="KW-0472">Membrane</keyword>
<dbReference type="Proteomes" id="UP000779507">
    <property type="component" value="Unassembled WGS sequence"/>
</dbReference>
<keyword evidence="2" id="KW-1133">Transmembrane helix</keyword>
<evidence type="ECO:0000313" key="6">
    <source>
        <dbReference type="Proteomes" id="UP000779507"/>
    </source>
</evidence>
<feature type="signal peptide" evidence="3">
    <location>
        <begin position="1"/>
        <end position="34"/>
    </location>
</feature>